<feature type="site" description="Cleavage; by autolysis" evidence="7">
    <location>
        <begin position="320"/>
        <end position="321"/>
    </location>
</feature>
<gene>
    <name evidence="9" type="ORF">CCMP2556_LOCUS9209</name>
</gene>
<keyword evidence="5 7" id="KW-0511">Multifunctional enzyme</keyword>
<dbReference type="SUPFAM" id="SSF56266">
    <property type="entry name" value="DmpA/ArgJ-like"/>
    <property type="match status" value="1"/>
</dbReference>
<evidence type="ECO:0000256" key="8">
    <source>
        <dbReference type="SAM" id="MobiDB-lite"/>
    </source>
</evidence>
<dbReference type="Proteomes" id="UP001642484">
    <property type="component" value="Unassembled WGS sequence"/>
</dbReference>
<comment type="pathway">
    <text evidence="7">Amino-acid biosynthesis; L-arginine biosynthesis; L-ornithine and N-acetyl-L-glutamate from L-glutamate and N(2)-acetyl-L-ornithine (cyclic): step 1/1.</text>
</comment>
<dbReference type="HAMAP" id="MF_01106">
    <property type="entry name" value="ArgJ"/>
    <property type="match status" value="1"/>
</dbReference>
<accession>A0ABP0J283</accession>
<keyword evidence="7" id="KW-0028">Amino-acid biosynthesis</keyword>
<dbReference type="Pfam" id="PF01960">
    <property type="entry name" value="ArgJ"/>
    <property type="match status" value="1"/>
</dbReference>
<evidence type="ECO:0000256" key="1">
    <source>
        <dbReference type="ARBA" id="ARBA00006774"/>
    </source>
</evidence>
<feature type="binding site" evidence="7">
    <location>
        <position position="310"/>
    </location>
    <ligand>
        <name>substrate</name>
    </ligand>
</feature>
<evidence type="ECO:0000256" key="7">
    <source>
        <dbReference type="HAMAP-Rule" id="MF_03124"/>
    </source>
</evidence>
<evidence type="ECO:0000313" key="9">
    <source>
        <dbReference type="EMBL" id="CAK9008349.1"/>
    </source>
</evidence>
<feature type="binding site" evidence="7">
    <location>
        <position position="287"/>
    </location>
    <ligand>
        <name>substrate</name>
    </ligand>
</feature>
<dbReference type="InterPro" id="IPR042195">
    <property type="entry name" value="ArgJ_beta_C"/>
</dbReference>
<name>A0ABP0J283_9DINO</name>
<protein>
    <recommendedName>
        <fullName evidence="7">Arginine biosynthesis bifunctional protein ArgJ, mitochondrial</fullName>
    </recommendedName>
    <domain>
        <recommendedName>
            <fullName evidence="7">Glutamate N-acetyltransferase</fullName>
            <shortName evidence="7">GAT</shortName>
            <ecNumber evidence="7">2.3.1.35</ecNumber>
        </recommendedName>
        <alternativeName>
            <fullName evidence="7">Ornithine acetyltransferase</fullName>
            <shortName evidence="7">OATase</shortName>
        </alternativeName>
        <alternativeName>
            <fullName evidence="7">Ornithine transacetylase</fullName>
        </alternativeName>
    </domain>
    <domain>
        <recommendedName>
            <fullName evidence="7">Amino-acid acetyltransferase</fullName>
            <ecNumber evidence="7">2.3.1.1</ecNumber>
        </recommendedName>
        <alternativeName>
            <fullName evidence="7">N-acetylglutamate synthase</fullName>
            <shortName evidence="7">AGS</shortName>
        </alternativeName>
    </domain>
    <component>
        <recommendedName>
            <fullName evidence="7">Arginine biosynthesis bifunctional protein ArgJ alpha chain</fullName>
        </recommendedName>
    </component>
    <component>
        <recommendedName>
            <fullName evidence="7">Arginine biosynthesis bifunctional protein ArgJ beta chain</fullName>
        </recommendedName>
    </component>
</protein>
<feature type="active site" description="Nucleophile" evidence="7">
    <location>
        <position position="321"/>
    </location>
</feature>
<dbReference type="PANTHER" id="PTHR23100">
    <property type="entry name" value="ARGININE BIOSYNTHESIS BIFUNCTIONAL PROTEIN ARGJ"/>
    <property type="match status" value="1"/>
</dbReference>
<dbReference type="EC" id="2.3.1.1" evidence="7"/>
<evidence type="ECO:0000256" key="5">
    <source>
        <dbReference type="ARBA" id="ARBA00023268"/>
    </source>
</evidence>
<keyword evidence="3 7" id="KW-0808">Transferase</keyword>
<evidence type="ECO:0000256" key="4">
    <source>
        <dbReference type="ARBA" id="ARBA00022813"/>
    </source>
</evidence>
<evidence type="ECO:0000256" key="2">
    <source>
        <dbReference type="ARBA" id="ARBA00022571"/>
    </source>
</evidence>
<comment type="similarity">
    <text evidence="1 7">Belongs to the ArgJ family.</text>
</comment>
<comment type="PTM">
    <text evidence="7">The alpha and beta chains are autoproteolytically processed from a single precursor protein within the mitochondrion.</text>
</comment>
<feature type="binding site" evidence="7">
    <location>
        <position position="401"/>
    </location>
    <ligand>
        <name>substrate</name>
    </ligand>
</feature>
<feature type="region of interest" description="Disordered" evidence="8">
    <location>
        <begin position="1"/>
        <end position="22"/>
    </location>
</feature>
<dbReference type="InterPro" id="IPR016117">
    <property type="entry name" value="ArgJ-like_dom_sf"/>
</dbReference>
<feature type="chain" id="PRO_5044936803" description="Arginine biosynthesis bifunctional protein ArgJ alpha chain" evidence="7">
    <location>
        <begin position="1"/>
        <end position="320"/>
    </location>
</feature>
<keyword evidence="7" id="KW-0496">Mitochondrion</keyword>
<evidence type="ECO:0000313" key="10">
    <source>
        <dbReference type="Proteomes" id="UP001642484"/>
    </source>
</evidence>
<comment type="catalytic activity">
    <reaction evidence="7">
        <text>N(2)-acetyl-L-ornithine + L-glutamate = N-acetyl-L-glutamate + L-ornithine</text>
        <dbReference type="Rhea" id="RHEA:15349"/>
        <dbReference type="ChEBI" id="CHEBI:29985"/>
        <dbReference type="ChEBI" id="CHEBI:44337"/>
        <dbReference type="ChEBI" id="CHEBI:46911"/>
        <dbReference type="ChEBI" id="CHEBI:57805"/>
        <dbReference type="EC" id="2.3.1.35"/>
    </reaction>
</comment>
<keyword evidence="10" id="KW-1185">Reference proteome</keyword>
<dbReference type="EC" id="2.3.1.35" evidence="7"/>
<proteinExistence type="inferred from homology"/>
<feature type="chain" id="PRO_5044936802" description="Arginine biosynthesis bifunctional protein ArgJ beta chain" evidence="7">
    <location>
        <begin position="321"/>
        <end position="551"/>
    </location>
</feature>
<comment type="caution">
    <text evidence="9">The sequence shown here is derived from an EMBL/GenBank/DDBJ whole genome shotgun (WGS) entry which is preliminary data.</text>
</comment>
<keyword evidence="4 7" id="KW-0068">Autocatalytic cleavage</keyword>
<dbReference type="EMBL" id="CAXAMN010004225">
    <property type="protein sequence ID" value="CAK9008349.1"/>
    <property type="molecule type" value="Genomic_DNA"/>
</dbReference>
<comment type="subunit">
    <text evidence="7">Heterodimer of an alpha and a beta chain.</text>
</comment>
<feature type="site" description="Involved in the stabilization of negative charge on the oxyanion by the formation of the oxyanion hole" evidence="7">
    <location>
        <position position="250"/>
    </location>
</feature>
<sequence length="551" mass="58366">MDQNSRDPFRFAAPTEPPRLVPRGRAARNGAMLVPQALQRPSGVELPRVSVLRPRGVSAACGPSAGRNTRRRRGQTGSVWVSGLSSFLVAKQLHERRAARAAGSGAEWLAGKQDEREFASEEDYLKTLELEGALPKGFQIGCSSLRFVPEEAKEMGQLPMKLTVLCLDEPSDRVAAVFTQNAFPGAPVRLGKQRMASQEKIQAIVVNNKISNVSPPDDDGGLSASAKVCEALATSLQLPGGGSSVLPSSTGVIGWRLPVAEMVEALPSAKDLSASSNAVNAAQGIMTTDRYPKLCARSLPNGGRLVGIAKGAGMIEPNMATMLCFLMTDVDLPREELQDQLSECVLKSFNAISVDGDESTSDTVVLISSQQCSSPVDPSDFKLALQEVCMDLAAQIVRNGEGTGHVIRVSVSGANCDQTASSVAKAVVNGPLFKSAIAGNDPNVGRLIGKVGQTLGSLGHLGEQMAQNCICRIGGETIFENGQFSLDTEKERRLSGHLKFAAADCESPYPEHRRVVDVEVILGGGEGPGKAVVLGSDLTTEYVKINADYRS</sequence>
<comment type="catalytic activity">
    <reaction evidence="7">
        <text>L-glutamate + acetyl-CoA = N-acetyl-L-glutamate + CoA + H(+)</text>
        <dbReference type="Rhea" id="RHEA:24292"/>
        <dbReference type="ChEBI" id="CHEBI:15378"/>
        <dbReference type="ChEBI" id="CHEBI:29985"/>
        <dbReference type="ChEBI" id="CHEBI:44337"/>
        <dbReference type="ChEBI" id="CHEBI:57287"/>
        <dbReference type="ChEBI" id="CHEBI:57288"/>
        <dbReference type="EC" id="2.3.1.1"/>
    </reaction>
</comment>
<dbReference type="Gene3D" id="3.10.20.340">
    <property type="entry name" value="ArgJ beta chain, C-terminal domain"/>
    <property type="match status" value="1"/>
</dbReference>
<dbReference type="Gene3D" id="3.60.70.12">
    <property type="entry name" value="L-amino peptidase D-ALA esterase/amidase"/>
    <property type="match status" value="1"/>
</dbReference>
<feature type="binding site" evidence="7">
    <location>
        <position position="546"/>
    </location>
    <ligand>
        <name>substrate</name>
    </ligand>
</feature>
<reference evidence="9 10" key="1">
    <citation type="submission" date="2024-02" db="EMBL/GenBank/DDBJ databases">
        <authorList>
            <person name="Chen Y."/>
            <person name="Shah S."/>
            <person name="Dougan E. K."/>
            <person name="Thang M."/>
            <person name="Chan C."/>
        </authorList>
    </citation>
    <scope>NUCLEOTIDE SEQUENCE [LARGE SCALE GENOMIC DNA]</scope>
</reference>
<feature type="binding site" evidence="7">
    <location>
        <position position="551"/>
    </location>
    <ligand>
        <name>substrate</name>
    </ligand>
</feature>
<keyword evidence="2 7" id="KW-0055">Arginine biosynthesis</keyword>
<keyword evidence="6 7" id="KW-0012">Acyltransferase</keyword>
<comment type="function">
    <text evidence="7">Catalyzes two activities which are involved in the cyclic version of arginine biosynthesis: the synthesis of acetylglutamate from glutamate and acetyl-CoA, and of ornithine by transacetylation between acetylornithine and glutamate.</text>
</comment>
<dbReference type="PANTHER" id="PTHR23100:SF0">
    <property type="entry name" value="ARGININE BIOSYNTHESIS BIFUNCTIONAL PROTEIN ARGJ, MITOCHONDRIAL"/>
    <property type="match status" value="1"/>
</dbReference>
<feature type="site" description="Involved in the stabilization of negative charge on the oxyanion by the formation of the oxyanion hole" evidence="7">
    <location>
        <position position="251"/>
    </location>
</feature>
<organism evidence="9 10">
    <name type="scientific">Durusdinium trenchii</name>
    <dbReference type="NCBI Taxonomy" id="1381693"/>
    <lineage>
        <taxon>Eukaryota</taxon>
        <taxon>Sar</taxon>
        <taxon>Alveolata</taxon>
        <taxon>Dinophyceae</taxon>
        <taxon>Suessiales</taxon>
        <taxon>Symbiodiniaceae</taxon>
        <taxon>Durusdinium</taxon>
    </lineage>
</organism>
<evidence type="ECO:0000256" key="3">
    <source>
        <dbReference type="ARBA" id="ARBA00022679"/>
    </source>
</evidence>
<comment type="pathway">
    <text evidence="7">Amino-acid biosynthesis; L-arginine biosynthesis; N(2)-acetyl-L-ornithine from L-glutamate: step 1/4.</text>
</comment>
<comment type="subcellular location">
    <subcellularLocation>
        <location evidence="7">Mitochondrion matrix</location>
    </subcellularLocation>
</comment>
<dbReference type="InterPro" id="IPR002813">
    <property type="entry name" value="Arg_biosynth_ArgJ"/>
</dbReference>
<feature type="binding site" evidence="7">
    <location>
        <position position="321"/>
    </location>
    <ligand>
        <name>substrate</name>
    </ligand>
</feature>
<evidence type="ECO:0000256" key="6">
    <source>
        <dbReference type="ARBA" id="ARBA00023315"/>
    </source>
</evidence>